<reference evidence="2" key="1">
    <citation type="journal article" date="2022" name="Environ. Microbiol.">
        <title>Functional analysis, diversity, and distribution of carbendazim hydrolases MheI and CbmA, responsible for the initial step in carbendazim degradation.</title>
        <authorList>
            <person name="Zhang M."/>
            <person name="Bai X."/>
            <person name="Li Q."/>
            <person name="Zhang L."/>
            <person name="Zhu Q."/>
            <person name="Gao S."/>
            <person name="Ke Z."/>
            <person name="Jiang M."/>
            <person name="Hu J."/>
            <person name="Qiu J."/>
            <person name="Hong Q."/>
        </authorList>
    </citation>
    <scope>NUCLEOTIDE SEQUENCE [LARGE SCALE GENOMIC DNA]</scope>
    <source>
        <strain evidence="2">djl-6</strain>
    </source>
</reference>
<dbReference type="RefSeq" id="WP_064233868.1">
    <property type="nucleotide sequence ID" value="NZ_CP096563.1"/>
</dbReference>
<organism evidence="1 2">
    <name type="scientific">Rhodococcus qingshengii JCM 15477</name>
    <dbReference type="NCBI Taxonomy" id="1303681"/>
    <lineage>
        <taxon>Bacteria</taxon>
        <taxon>Bacillati</taxon>
        <taxon>Actinomycetota</taxon>
        <taxon>Actinomycetes</taxon>
        <taxon>Mycobacteriales</taxon>
        <taxon>Nocardiaceae</taxon>
        <taxon>Rhodococcus</taxon>
        <taxon>Rhodococcus erythropolis group</taxon>
    </lineage>
</organism>
<dbReference type="EMBL" id="CP096563">
    <property type="protein sequence ID" value="UPU40634.1"/>
    <property type="molecule type" value="Genomic_DNA"/>
</dbReference>
<dbReference type="Proteomes" id="UP000831484">
    <property type="component" value="Chromosome"/>
</dbReference>
<accession>A0AB38R778</accession>
<gene>
    <name evidence="1" type="ORF">M0639_16255</name>
</gene>
<protein>
    <submittedName>
        <fullName evidence="1">Uncharacterized protein</fullName>
    </submittedName>
</protein>
<name>A0AB38R778_RHOSG</name>
<evidence type="ECO:0000313" key="1">
    <source>
        <dbReference type="EMBL" id="UPU40634.1"/>
    </source>
</evidence>
<evidence type="ECO:0000313" key="2">
    <source>
        <dbReference type="Proteomes" id="UP000831484"/>
    </source>
</evidence>
<dbReference type="Gene3D" id="3.40.50.300">
    <property type="entry name" value="P-loop containing nucleotide triphosphate hydrolases"/>
    <property type="match status" value="1"/>
</dbReference>
<dbReference type="AlphaFoldDB" id="A0AB38R778"/>
<sequence>MLFALLYLPDSLRFEDQPSSLAQFHIDLAEHGKTWINGKSSRHAWIAPRQSGKTTWIFLLLPMWAAAHGHIKFIAAFSDSEDQATTHLDTFKKELDSNELLRKDYPELCTPKMGANVKRYVSQSKAKIEQANGFVFVAKGIDAKSLGLKVGNTRPDLILLDDIEPPESNYSLNEVQKRQRNLLDAVFYLSDKCQIELVGTTTMSGSLIDQCRQVWEHEQAWNTSHIVEQSDDKQSER</sequence>
<proteinExistence type="predicted"/>
<dbReference type="InterPro" id="IPR027417">
    <property type="entry name" value="P-loop_NTPase"/>
</dbReference>
<keyword evidence="2" id="KW-1185">Reference proteome</keyword>